<evidence type="ECO:0000313" key="2">
    <source>
        <dbReference type="Proteomes" id="UP000739538"/>
    </source>
</evidence>
<proteinExistence type="predicted"/>
<protein>
    <submittedName>
        <fullName evidence="1">Uncharacterized protein</fullName>
    </submittedName>
</protein>
<dbReference type="EMBL" id="JAGQHS010000411">
    <property type="protein sequence ID" value="MCA9759613.1"/>
    <property type="molecule type" value="Genomic_DNA"/>
</dbReference>
<reference evidence="1" key="2">
    <citation type="journal article" date="2021" name="Microbiome">
        <title>Successional dynamics and alternative stable states in a saline activated sludge microbial community over 9 years.</title>
        <authorList>
            <person name="Wang Y."/>
            <person name="Ye J."/>
            <person name="Ju F."/>
            <person name="Liu L."/>
            <person name="Boyd J.A."/>
            <person name="Deng Y."/>
            <person name="Parks D.H."/>
            <person name="Jiang X."/>
            <person name="Yin X."/>
            <person name="Woodcroft B.J."/>
            <person name="Tyson G.W."/>
            <person name="Hugenholtz P."/>
            <person name="Polz M.F."/>
            <person name="Zhang T."/>
        </authorList>
    </citation>
    <scope>NUCLEOTIDE SEQUENCE</scope>
    <source>
        <strain evidence="1">HKST-UBA02</strain>
    </source>
</reference>
<organism evidence="1 2">
    <name type="scientific">Eiseniibacteriota bacterium</name>
    <dbReference type="NCBI Taxonomy" id="2212470"/>
    <lineage>
        <taxon>Bacteria</taxon>
        <taxon>Candidatus Eiseniibacteriota</taxon>
    </lineage>
</organism>
<feature type="non-terminal residue" evidence="1">
    <location>
        <position position="124"/>
    </location>
</feature>
<sequence length="124" mass="13673">MASWTTSAKVTRHLQTNYASYITTSIADLITEASNIAYGHLTPRYWPFPDATDSPATPDMVQFAVAYFAAHMAELELGTANSIAVVDNVRANNLLALYYDSIERLMSDDETRRAQVPPTVVTAE</sequence>
<gene>
    <name evidence="1" type="ORF">KDA27_27705</name>
</gene>
<reference evidence="1" key="1">
    <citation type="submission" date="2020-04" db="EMBL/GenBank/DDBJ databases">
        <authorList>
            <person name="Zhang T."/>
        </authorList>
    </citation>
    <scope>NUCLEOTIDE SEQUENCE</scope>
    <source>
        <strain evidence="1">HKST-UBA02</strain>
    </source>
</reference>
<accession>A0A956NHW2</accession>
<name>A0A956NHW2_UNCEI</name>
<comment type="caution">
    <text evidence="1">The sequence shown here is derived from an EMBL/GenBank/DDBJ whole genome shotgun (WGS) entry which is preliminary data.</text>
</comment>
<dbReference type="Proteomes" id="UP000739538">
    <property type="component" value="Unassembled WGS sequence"/>
</dbReference>
<evidence type="ECO:0000313" key="1">
    <source>
        <dbReference type="EMBL" id="MCA9759613.1"/>
    </source>
</evidence>
<dbReference type="AlphaFoldDB" id="A0A956NHW2"/>